<sequence length="88" mass="10778">MKDRTLRIRCSPDTHKKFRKIASSFDNYEQALNALMDLYIKKEREESFVVIECYPEDKAVWNLAKRRYSERGVSERELFRRLLSFIRW</sequence>
<dbReference type="RefSeq" id="WP_125670551.1">
    <property type="nucleotide sequence ID" value="NZ_RCOS01000038.1"/>
</dbReference>
<organism evidence="1 2">
    <name type="scientific">Candidatus Methanodesulfokora washburnensis</name>
    <dbReference type="NCBI Taxonomy" id="2478471"/>
    <lineage>
        <taxon>Archaea</taxon>
        <taxon>Thermoproteota</taxon>
        <taxon>Candidatus Korarchaeia</taxon>
        <taxon>Candidatus Korarchaeia incertae sedis</taxon>
        <taxon>Candidatus Methanodesulfokora</taxon>
    </lineage>
</organism>
<dbReference type="Proteomes" id="UP000277582">
    <property type="component" value="Unassembled WGS sequence"/>
</dbReference>
<comment type="caution">
    <text evidence="1">The sequence shown here is derived from an EMBL/GenBank/DDBJ whole genome shotgun (WGS) entry which is preliminary data.</text>
</comment>
<dbReference type="AlphaFoldDB" id="A0A3R9QI74"/>
<accession>A0A3R9QI74</accession>
<proteinExistence type="predicted"/>
<evidence type="ECO:0000313" key="1">
    <source>
        <dbReference type="EMBL" id="RSN77218.1"/>
    </source>
</evidence>
<keyword evidence="2" id="KW-1185">Reference proteome</keyword>
<dbReference type="EMBL" id="RCOS01000038">
    <property type="protein sequence ID" value="RSN77218.1"/>
    <property type="molecule type" value="Genomic_DNA"/>
</dbReference>
<reference evidence="1 2" key="1">
    <citation type="submission" date="2018-10" db="EMBL/GenBank/DDBJ databases">
        <title>Co-occurring genomic capacity for anaerobic methane metabolism and dissimilatory sulfite reduction discovered in the Korarchaeota.</title>
        <authorList>
            <person name="Mckay L.J."/>
            <person name="Dlakic M."/>
            <person name="Fields M.W."/>
            <person name="Delmont T.O."/>
            <person name="Eren A.M."/>
            <person name="Jay Z.J."/>
            <person name="Klingelsmith K.B."/>
            <person name="Rusch D.B."/>
            <person name="Inskeep W.P."/>
        </authorList>
    </citation>
    <scope>NUCLEOTIDE SEQUENCE [LARGE SCALE GENOMIC DNA]</scope>
    <source>
        <strain evidence="1 2">MDKW</strain>
    </source>
</reference>
<name>A0A3R9QI74_9CREN</name>
<evidence type="ECO:0000313" key="2">
    <source>
        <dbReference type="Proteomes" id="UP000277582"/>
    </source>
</evidence>
<gene>
    <name evidence="1" type="ORF">D6D85_02850</name>
</gene>
<protein>
    <submittedName>
        <fullName evidence="1">Uncharacterized protein</fullName>
    </submittedName>
</protein>